<comment type="similarity">
    <text evidence="1">Belongs to the phosphate/phosphite/phosphonate binding protein family.</text>
</comment>
<dbReference type="STRING" id="112903.SAMN04490178_11415"/>
<dbReference type="InterPro" id="IPR005770">
    <property type="entry name" value="PhnD"/>
</dbReference>
<gene>
    <name evidence="6" type="ORF">SAMN04490178_11415</name>
</gene>
<dbReference type="InterPro" id="IPR004089">
    <property type="entry name" value="MCPsignal_dom"/>
</dbReference>
<keyword evidence="7" id="KW-1185">Reference proteome</keyword>
<evidence type="ECO:0000256" key="2">
    <source>
        <dbReference type="ARBA" id="ARBA00022729"/>
    </source>
</evidence>
<dbReference type="SUPFAM" id="SSF53850">
    <property type="entry name" value="Periplasmic binding protein-like II"/>
    <property type="match status" value="1"/>
</dbReference>
<organism evidence="6 7">
    <name type="scientific">Propionispora vibrioides</name>
    <dbReference type="NCBI Taxonomy" id="112903"/>
    <lineage>
        <taxon>Bacteria</taxon>
        <taxon>Bacillati</taxon>
        <taxon>Bacillota</taxon>
        <taxon>Negativicutes</taxon>
        <taxon>Selenomonadales</taxon>
        <taxon>Sporomusaceae</taxon>
        <taxon>Propionispora</taxon>
    </lineage>
</organism>
<dbReference type="GO" id="GO:0007165">
    <property type="term" value="P:signal transduction"/>
    <property type="evidence" value="ECO:0007669"/>
    <property type="project" value="UniProtKB-KW"/>
</dbReference>
<keyword evidence="2" id="KW-0732">Signal</keyword>
<dbReference type="SMART" id="SM00283">
    <property type="entry name" value="MA"/>
    <property type="match status" value="1"/>
</dbReference>
<sequence>MQTKLIGCFVTVLIVTGVLAAVIAQQASFFWSVGVVICLATVAGVILSRLSPEEAREVPVASERKEAVVPQDETIDMYGIAESLSFISQQLAWVVGQSSTALKKMTNMSHDIARESETTASSAEETSAGVEEIAANSAVVANASQAALEQCQESCSLTVHNQREIVKSSNSMLEVAEVVQDSVVAMDELIAASQKIGEFVGKIQGIASQTNLLALNAAIEAARAGEAGRGFAVVAEEVRKLSGESEAVSREIEETVKDITAKTQAATASMQSGKTKIEGIGQMAKASAEGMQVVVGRVQQIEETVAKLCQLSTDQQRTTGQMATAVESIGSATVEIAGGTQEALQSIAQQEKSMEEILSHAKQMTATVDKIQEVAVHFKKANELVFGFNPFTNPQNIKENYTPLLEAVGRKLGLQVRVIIVSDYDSLGRSLLHNTIDLGWFSPFAYVSAKSKGNVTPLVTTVVNNNASYVGYIVARKDSDIQSLEHLRNKRFAFVDKQSASGYIYPRAMLLQAGKDPEHFFSESVFLGSHNRVIEAVLDGTVDAGGTYSEAVDAAKLAGRPVDNLRILTKTEPIPKDAIAARPGLEPEIIRQIQQALMAMTAQGEMGAIMKRSGLTGFIEAKDEYYDVIRKVANSSR</sequence>
<dbReference type="Pfam" id="PF12974">
    <property type="entry name" value="Phosphonate-bd"/>
    <property type="match status" value="1"/>
</dbReference>
<feature type="transmembrane region" description="Helical" evidence="4">
    <location>
        <begin position="30"/>
        <end position="47"/>
    </location>
</feature>
<name>A0A1H8W478_9FIRM</name>
<dbReference type="PANTHER" id="PTHR35841">
    <property type="entry name" value="PHOSPHONATES-BINDING PERIPLASMIC PROTEIN"/>
    <property type="match status" value="1"/>
</dbReference>
<protein>
    <submittedName>
        <fullName evidence="6">Methyl-accepting chemotaxis protein (MCP) signalling domain-containing protein</fullName>
    </submittedName>
</protein>
<dbReference type="CDD" id="cd01071">
    <property type="entry name" value="PBP2_PhnD_like"/>
    <property type="match status" value="1"/>
</dbReference>
<reference evidence="6 7" key="1">
    <citation type="submission" date="2016-10" db="EMBL/GenBank/DDBJ databases">
        <authorList>
            <person name="de Groot N.N."/>
        </authorList>
    </citation>
    <scope>NUCLEOTIDE SEQUENCE [LARGE SCALE GENOMIC DNA]</scope>
    <source>
        <strain evidence="6 7">DSM 13305</strain>
    </source>
</reference>
<keyword evidence="4" id="KW-0472">Membrane</keyword>
<dbReference type="Proteomes" id="UP000198847">
    <property type="component" value="Unassembled WGS sequence"/>
</dbReference>
<evidence type="ECO:0000313" key="7">
    <source>
        <dbReference type="Proteomes" id="UP000198847"/>
    </source>
</evidence>
<dbReference type="RefSeq" id="WP_143050615.1">
    <property type="nucleotide sequence ID" value="NZ_FODY01000014.1"/>
</dbReference>
<dbReference type="OrthoDB" id="9781943at2"/>
<proteinExistence type="inferred from homology"/>
<keyword evidence="4" id="KW-1133">Transmembrane helix</keyword>
<dbReference type="SMART" id="SM00062">
    <property type="entry name" value="PBPb"/>
    <property type="match status" value="1"/>
</dbReference>
<dbReference type="GO" id="GO:0055085">
    <property type="term" value="P:transmembrane transport"/>
    <property type="evidence" value="ECO:0007669"/>
    <property type="project" value="InterPro"/>
</dbReference>
<dbReference type="Gene3D" id="3.40.190.10">
    <property type="entry name" value="Periplasmic binding protein-like II"/>
    <property type="match status" value="2"/>
</dbReference>
<evidence type="ECO:0000256" key="3">
    <source>
        <dbReference type="PROSITE-ProRule" id="PRU00284"/>
    </source>
</evidence>
<keyword evidence="3" id="KW-0807">Transducer</keyword>
<dbReference type="PANTHER" id="PTHR35841:SF1">
    <property type="entry name" value="PHOSPHONATES-BINDING PERIPLASMIC PROTEIN"/>
    <property type="match status" value="1"/>
</dbReference>
<dbReference type="PROSITE" id="PS50111">
    <property type="entry name" value="CHEMOTAXIS_TRANSDUC_2"/>
    <property type="match status" value="1"/>
</dbReference>
<dbReference type="SUPFAM" id="SSF58104">
    <property type="entry name" value="Methyl-accepting chemotaxis protein (MCP) signaling domain"/>
    <property type="match status" value="1"/>
</dbReference>
<accession>A0A1H8W478</accession>
<feature type="domain" description="Methyl-accepting transducer" evidence="5">
    <location>
        <begin position="94"/>
        <end position="337"/>
    </location>
</feature>
<dbReference type="AlphaFoldDB" id="A0A1H8W478"/>
<evidence type="ECO:0000313" key="6">
    <source>
        <dbReference type="EMBL" id="SEP22441.1"/>
    </source>
</evidence>
<keyword evidence="4" id="KW-0812">Transmembrane</keyword>
<dbReference type="InterPro" id="IPR001638">
    <property type="entry name" value="Solute-binding_3/MltF_N"/>
</dbReference>
<evidence type="ECO:0000256" key="1">
    <source>
        <dbReference type="ARBA" id="ARBA00007162"/>
    </source>
</evidence>
<dbReference type="NCBIfam" id="TIGR01098">
    <property type="entry name" value="3A0109s03R"/>
    <property type="match status" value="1"/>
</dbReference>
<evidence type="ECO:0000256" key="4">
    <source>
        <dbReference type="SAM" id="Phobius"/>
    </source>
</evidence>
<dbReference type="EMBL" id="FODY01000014">
    <property type="protein sequence ID" value="SEP22441.1"/>
    <property type="molecule type" value="Genomic_DNA"/>
</dbReference>
<dbReference type="Gene3D" id="1.10.287.950">
    <property type="entry name" value="Methyl-accepting chemotaxis protein"/>
    <property type="match status" value="1"/>
</dbReference>
<dbReference type="GO" id="GO:0043190">
    <property type="term" value="C:ATP-binding cassette (ABC) transporter complex"/>
    <property type="evidence" value="ECO:0007669"/>
    <property type="project" value="InterPro"/>
</dbReference>
<dbReference type="Pfam" id="PF00015">
    <property type="entry name" value="MCPsignal"/>
    <property type="match status" value="1"/>
</dbReference>
<evidence type="ECO:0000259" key="5">
    <source>
        <dbReference type="PROSITE" id="PS50111"/>
    </source>
</evidence>